<evidence type="ECO:0000256" key="1">
    <source>
        <dbReference type="ARBA" id="ARBA00022801"/>
    </source>
</evidence>
<dbReference type="PRINTS" id="PR00413">
    <property type="entry name" value="HADHALOGNASE"/>
</dbReference>
<dbReference type="RefSeq" id="WP_109642170.1">
    <property type="nucleotide sequence ID" value="NZ_QGHB01000022.1"/>
</dbReference>
<sequence>MEFASKPKFVTFDMNGTLIRFRINDVIRQVLGDRLPAELADEFLRTGNEFRYDETLGDWKPFHQIVANSLERTMRHFGLEYRAGDGEAVYEQIPTFGPYPGVTEALRRLAEEYPLVIVTNTDDAHAPSLVENLQAPFEVVITAEQMRAYKPRLHAFQYTLDKLGATPDEIVWVSASPKYDLRSATVMGFENKVYMDRGFEPDHPWLGCKRITDIADLPVLFGLPRP</sequence>
<dbReference type="NCBIfam" id="TIGR01428">
    <property type="entry name" value="HAD_type_II"/>
    <property type="match status" value="1"/>
</dbReference>
<dbReference type="NCBIfam" id="TIGR01549">
    <property type="entry name" value="HAD-SF-IA-v1"/>
    <property type="match status" value="1"/>
</dbReference>
<evidence type="ECO:0000313" key="5">
    <source>
        <dbReference type="Proteomes" id="UP000248714"/>
    </source>
</evidence>
<dbReference type="SFLD" id="SFLDG01129">
    <property type="entry name" value="C1.5:_HAD__Beta-PGM__Phosphata"/>
    <property type="match status" value="1"/>
</dbReference>
<dbReference type="InterPro" id="IPR023214">
    <property type="entry name" value="HAD_sf"/>
</dbReference>
<dbReference type="InterPro" id="IPR006328">
    <property type="entry name" value="2-HAD"/>
</dbReference>
<dbReference type="Gene3D" id="1.10.150.750">
    <property type="match status" value="1"/>
</dbReference>
<comment type="caution">
    <text evidence="2">The sequence shown here is derived from an EMBL/GenBank/DDBJ whole genome shotgun (WGS) entry which is preliminary data.</text>
</comment>
<dbReference type="InterPro" id="IPR051540">
    <property type="entry name" value="S-2-haloacid_dehalogenase"/>
</dbReference>
<dbReference type="Proteomes" id="UP000246005">
    <property type="component" value="Unassembled WGS sequence"/>
</dbReference>
<dbReference type="EMBL" id="QLTT01000005">
    <property type="protein sequence ID" value="RAS64820.1"/>
    <property type="molecule type" value="Genomic_DNA"/>
</dbReference>
<dbReference type="SFLD" id="SFLDS00003">
    <property type="entry name" value="Haloacid_Dehalogenase"/>
    <property type="match status" value="1"/>
</dbReference>
<evidence type="ECO:0000313" key="3">
    <source>
        <dbReference type="EMBL" id="RAS64820.1"/>
    </source>
</evidence>
<dbReference type="PANTHER" id="PTHR43316">
    <property type="entry name" value="HYDROLASE, HALOACID DELAHOGENASE-RELATED"/>
    <property type="match status" value="1"/>
</dbReference>
<name>A0A316HKH8_9PSEU</name>
<dbReference type="InterPro" id="IPR006439">
    <property type="entry name" value="HAD-SF_hydro_IA"/>
</dbReference>
<dbReference type="SUPFAM" id="SSF56784">
    <property type="entry name" value="HAD-like"/>
    <property type="match status" value="1"/>
</dbReference>
<dbReference type="GO" id="GO:0019120">
    <property type="term" value="F:hydrolase activity, acting on acid halide bonds, in C-halide compounds"/>
    <property type="evidence" value="ECO:0007669"/>
    <property type="project" value="InterPro"/>
</dbReference>
<keyword evidence="1" id="KW-0378">Hydrolase</keyword>
<dbReference type="EMBL" id="QGHB01000022">
    <property type="protein sequence ID" value="PWK80797.1"/>
    <property type="molecule type" value="Genomic_DNA"/>
</dbReference>
<reference evidence="2 4" key="1">
    <citation type="submission" date="2018-05" db="EMBL/GenBank/DDBJ databases">
        <title>Genomic Encyclopedia of Type Strains, Phase IV (KMG-IV): sequencing the most valuable type-strain genomes for metagenomic binning, comparative biology and taxonomic classification.</title>
        <authorList>
            <person name="Goeker M."/>
        </authorList>
    </citation>
    <scope>NUCLEOTIDE SEQUENCE [LARGE SCALE GENOMIC DNA]</scope>
    <source>
        <strain evidence="3 5">DSM 45479</strain>
        <strain evidence="2 4">DSM 45480</strain>
    </source>
</reference>
<dbReference type="Proteomes" id="UP000248714">
    <property type="component" value="Unassembled WGS sequence"/>
</dbReference>
<dbReference type="NCBIfam" id="TIGR01493">
    <property type="entry name" value="HAD-SF-IA-v2"/>
    <property type="match status" value="1"/>
</dbReference>
<dbReference type="PANTHER" id="PTHR43316:SF3">
    <property type="entry name" value="HALOACID DEHALOGENASE, TYPE II (AFU_ORTHOLOGUE AFUA_2G07750)-RELATED"/>
    <property type="match status" value="1"/>
</dbReference>
<dbReference type="AlphaFoldDB" id="A0A316HKH8"/>
<organism evidence="2 4">
    <name type="scientific">Lentzea atacamensis</name>
    <dbReference type="NCBI Taxonomy" id="531938"/>
    <lineage>
        <taxon>Bacteria</taxon>
        <taxon>Bacillati</taxon>
        <taxon>Actinomycetota</taxon>
        <taxon>Actinomycetes</taxon>
        <taxon>Pseudonocardiales</taxon>
        <taxon>Pseudonocardiaceae</taxon>
        <taxon>Lentzea</taxon>
    </lineage>
</organism>
<accession>A0A316HKH8</accession>
<proteinExistence type="predicted"/>
<evidence type="ECO:0000313" key="4">
    <source>
        <dbReference type="Proteomes" id="UP000246005"/>
    </source>
</evidence>
<dbReference type="OrthoDB" id="3774052at2"/>
<keyword evidence="5" id="KW-1185">Reference proteome</keyword>
<dbReference type="InterPro" id="IPR036412">
    <property type="entry name" value="HAD-like_sf"/>
</dbReference>
<dbReference type="Pfam" id="PF00702">
    <property type="entry name" value="Hydrolase"/>
    <property type="match status" value="1"/>
</dbReference>
<protein>
    <submittedName>
        <fullName evidence="2">2-haloacid dehalogenase</fullName>
    </submittedName>
</protein>
<evidence type="ECO:0000313" key="2">
    <source>
        <dbReference type="EMBL" id="PWK80797.1"/>
    </source>
</evidence>
<dbReference type="Gene3D" id="3.40.50.1000">
    <property type="entry name" value="HAD superfamily/HAD-like"/>
    <property type="match status" value="1"/>
</dbReference>
<gene>
    <name evidence="3" type="ORF">C8D87_105314</name>
    <name evidence="2" type="ORF">C8D88_12275</name>
</gene>